<evidence type="ECO:0000259" key="1">
    <source>
        <dbReference type="Pfam" id="PF13228"/>
    </source>
</evidence>
<evidence type="ECO:0000313" key="2">
    <source>
        <dbReference type="EMBL" id="SDI31862.1"/>
    </source>
</evidence>
<feature type="domain" description="DUF4037" evidence="1">
    <location>
        <begin position="150"/>
        <end position="250"/>
    </location>
</feature>
<dbReference type="Proteomes" id="UP000199202">
    <property type="component" value="Unassembled WGS sequence"/>
</dbReference>
<dbReference type="InterPro" id="IPR025117">
    <property type="entry name" value="DUF4037"/>
</dbReference>
<dbReference type="AlphaFoldDB" id="A0A1G8JL47"/>
<dbReference type="EMBL" id="FNDJ01000005">
    <property type="protein sequence ID" value="SDI31862.1"/>
    <property type="molecule type" value="Genomic_DNA"/>
</dbReference>
<evidence type="ECO:0000313" key="3">
    <source>
        <dbReference type="Proteomes" id="UP000199202"/>
    </source>
</evidence>
<organism evidence="2 3">
    <name type="scientific">Nonomuraea jiangxiensis</name>
    <dbReference type="NCBI Taxonomy" id="633440"/>
    <lineage>
        <taxon>Bacteria</taxon>
        <taxon>Bacillati</taxon>
        <taxon>Actinomycetota</taxon>
        <taxon>Actinomycetes</taxon>
        <taxon>Streptosporangiales</taxon>
        <taxon>Streptosporangiaceae</taxon>
        <taxon>Nonomuraea</taxon>
    </lineage>
</organism>
<dbReference type="Pfam" id="PF13228">
    <property type="entry name" value="DUF4037"/>
    <property type="match status" value="1"/>
</dbReference>
<dbReference type="STRING" id="633440.SAMN05421869_105118"/>
<protein>
    <recommendedName>
        <fullName evidence="1">DUF4037 domain-containing protein</fullName>
    </recommendedName>
</protein>
<name>A0A1G8JL47_9ACTN</name>
<reference evidence="2 3" key="1">
    <citation type="submission" date="2016-10" db="EMBL/GenBank/DDBJ databases">
        <authorList>
            <person name="de Groot N.N."/>
        </authorList>
    </citation>
    <scope>NUCLEOTIDE SEQUENCE [LARGE SCALE GENOMIC DNA]</scope>
    <source>
        <strain evidence="2 3">CGMCC 4.6533</strain>
    </source>
</reference>
<gene>
    <name evidence="2" type="ORF">SAMN05421869_105118</name>
</gene>
<accession>A0A1G8JL47</accession>
<sequence>MLAGPYGGGGGEIRVRFGRRWGRVDRVMSDFVPGIELSRAFYTEVVAPLVPGVAHSAALIGPGSEVLAFDTARSADHDWGPRVLVFVAAEAVAEVGAKVEAGLPERFHGYPTVFTYHGRVRPGVTVTDLDGWLAGRLGFDPRAGVSLLDWLSVPWQRLAEVTCGQVFHDGLPGAGLEAVRGSLRWYPEDVWRYVLACQWRRIAQEEPFPGRCGEVGDELGSAVVGARLAREVMRLALLLRRRYPPYAKWLGSALARMPGSAELGESLGAAMAARSWRGRQEGLSAAYGRVAALQNRVALAERLDERVRGFHDRPFEVIGGDRFAQALLAAVTDPVIRELPVVGCVDQLADSTDLLMVPGRARAVTAAALGLGA</sequence>
<keyword evidence="3" id="KW-1185">Reference proteome</keyword>
<proteinExistence type="predicted"/>